<keyword evidence="2" id="KW-0472">Membrane</keyword>
<proteinExistence type="predicted"/>
<sequence>MLDDEPCHPASANPLRRRYTLKDILLHVALVGLLLGGCVAWSRSSDYRARARLHALKEETAAEEALASRHLAAQASSEDEALKKKIEEVFARVEPHTAELRSKDSHSLSQAYQGLFKMDRELSLTMLDAPPGQDVADPGGPGRGDPLEGRLGAALGPSCRDEA</sequence>
<reference evidence="4" key="1">
    <citation type="submission" date="2016-12" db="EMBL/GenBank/DDBJ databases">
        <title>Comparative genomics of four Isosphaeraceae planctomycetes: a common pool of plasmids and glycoside hydrolase genes.</title>
        <authorList>
            <person name="Ivanova A."/>
        </authorList>
    </citation>
    <scope>NUCLEOTIDE SEQUENCE [LARGE SCALE GENOMIC DNA]</scope>
    <source>
        <strain evidence="4">PX4</strain>
    </source>
</reference>
<dbReference type="AlphaFoldDB" id="A0A1U7CTK0"/>
<feature type="transmembrane region" description="Helical" evidence="2">
    <location>
        <begin position="24"/>
        <end position="42"/>
    </location>
</feature>
<evidence type="ECO:0000256" key="2">
    <source>
        <dbReference type="SAM" id="Phobius"/>
    </source>
</evidence>
<name>A0A1U7CTK0_9BACT</name>
<keyword evidence="2" id="KW-1133">Transmembrane helix</keyword>
<keyword evidence="2" id="KW-0812">Transmembrane</keyword>
<gene>
    <name evidence="3" type="ORF">BSF38_03774</name>
</gene>
<evidence type="ECO:0000313" key="4">
    <source>
        <dbReference type="Proteomes" id="UP000186309"/>
    </source>
</evidence>
<evidence type="ECO:0000313" key="3">
    <source>
        <dbReference type="EMBL" id="APW62238.1"/>
    </source>
</evidence>
<evidence type="ECO:0000256" key="1">
    <source>
        <dbReference type="SAM" id="MobiDB-lite"/>
    </source>
</evidence>
<keyword evidence="4" id="KW-1185">Reference proteome</keyword>
<feature type="region of interest" description="Disordered" evidence="1">
    <location>
        <begin position="126"/>
        <end position="163"/>
    </location>
</feature>
<protein>
    <submittedName>
        <fullName evidence="3">Uncharacterized protein</fullName>
    </submittedName>
</protein>
<accession>A0A1U7CTK0</accession>
<dbReference type="KEGG" id="pbor:BSF38_03774"/>
<dbReference type="STRING" id="1387353.BSF38_03774"/>
<dbReference type="EMBL" id="CP019082">
    <property type="protein sequence ID" value="APW62238.1"/>
    <property type="molecule type" value="Genomic_DNA"/>
</dbReference>
<dbReference type="Proteomes" id="UP000186309">
    <property type="component" value="Chromosome"/>
</dbReference>
<organism evidence="3 4">
    <name type="scientific">Paludisphaera borealis</name>
    <dbReference type="NCBI Taxonomy" id="1387353"/>
    <lineage>
        <taxon>Bacteria</taxon>
        <taxon>Pseudomonadati</taxon>
        <taxon>Planctomycetota</taxon>
        <taxon>Planctomycetia</taxon>
        <taxon>Isosphaerales</taxon>
        <taxon>Isosphaeraceae</taxon>
        <taxon>Paludisphaera</taxon>
    </lineage>
</organism>